<accession>A0A1L9RZB4</accession>
<dbReference type="PROSITE" id="PS50196">
    <property type="entry name" value="RANBD1"/>
    <property type="match status" value="1"/>
</dbReference>
<sequence length="1327" mass="135250">MASTPEEKPQRATAAQLANRKIKDVRRRRPNTATPSSAGASSNPFDTSASQPTNGFSFGQSQSFPGASSAPSQPTQNGTSSPFSFGGGSGGGGGSSSFNFASPSFGSGPAPSNPFASMSTGAPSQQEETNGFSGFKGNMFSLPPTGSQAPAQQALPSTGLFGQNNTTGGMFGSSSTPASSQPAAATPTATAGIFGQPAASSAAPSPSIFGQSSTSKPSAFGQSTAFGDDSMQTSPDAKGAAAASKPSIFGNGTPAAAPPVFGGLSSEAKPAASTEQTPSKPLFGAKPAEQATPATPLFGATTQSTSATPAASTPAPAPSASTPNLFGAKPADKPATPFQNPFQSTNLFSGAPAASNTPQEKEQEEKKASEPASTTPFQFGATNTGGASLFSKSASAAPAPASGGLFGVKPAFGASQPAGAGNLFAPKPAATTEQSTPKAPEGNPFGSLFAPKPATTQEKPEPTPAPAPAGGPFGSLFAPKPSTPAEAEKKAEPPKAAPAAPLFSASTPAGGAPNLFAPKPPSFPSSTTEPKTQTPGFTPAVPAPVSSSFKVNGTEKALSTKPAETQRFETLQPRKLPTDLSTELKDDAELLHRIRMLNECFKREITGLDPGKDDFDLIVQFYMRVRETIGAPTAGTKRKTRDDEETAADTHTQKKVKPFGASSVETPSSKVNAPEMNIAPSSITSTPSKLFGSSQTTPSKPAEENDGNSSTANIFAKSFSNSKSSESETAKAEAPRPSTPESSKPSMFSTTPTTSPAKPLFPTASVTKESTSTSTSLFSSSVSKPTTAAAPANPFAPKPAATTTSDSTSASAFQIPKFGGASGGPVDFLAQFKSQADKNAEKEKEKRKAEDFDSEEEDEAEWERRDAEEQRKKREEMESRSKKPPKFVPGKGFVFEDEDSEKTPEPKKAEDAVVPNGPSASAAGASVFDTKSKSSAKSSNIFGHLSATPSEVEENDADETDDAGDEASESESKGVSASESNDDGDLNKALAKSKQTTSDKTTSEDSATPAPASEGRSLFDRVATPTEEKKNPFGGLLGASKLPGPATPTLFASPSKPSSDQGSGSNVFGSSLNTGGLFATPAPATSGSSTGSIFGAKPGSDNTWKMNSPIKFAADSASASKENSGSTTPASDSSKPFSTLFGAPAGSKLSDSSSQKPLGFSFGGPSQQAPSVLAPSTLTSATPSGTSTPGASDTGANGSSDGDAVEALPQVDLARGGAGEEDEDVVFESRARGLQLKAGAGWESKGVGFLKILKNRETSRARILLRADPSGNIVLNAALMKAITYKASGNSVQFLVPQPEGPPESWAIRVKKEETETLASKMEETKA</sequence>
<proteinExistence type="predicted"/>
<evidence type="ECO:0000256" key="4">
    <source>
        <dbReference type="ARBA" id="ARBA00022927"/>
    </source>
</evidence>
<feature type="compositionally biased region" description="Basic and acidic residues" evidence="8">
    <location>
        <begin position="835"/>
        <end position="851"/>
    </location>
</feature>
<feature type="compositionally biased region" description="Polar residues" evidence="8">
    <location>
        <begin position="1083"/>
        <end position="1092"/>
    </location>
</feature>
<feature type="compositionally biased region" description="Polar residues" evidence="8">
    <location>
        <begin position="116"/>
        <end position="132"/>
    </location>
</feature>
<dbReference type="InterPro" id="IPR011993">
    <property type="entry name" value="PH-like_dom_sf"/>
</dbReference>
<evidence type="ECO:0000256" key="1">
    <source>
        <dbReference type="ARBA" id="ARBA00004567"/>
    </source>
</evidence>
<evidence type="ECO:0000256" key="6">
    <source>
        <dbReference type="ARBA" id="ARBA00023132"/>
    </source>
</evidence>
<feature type="domain" description="RanBD1" evidence="9">
    <location>
        <begin position="1201"/>
        <end position="1327"/>
    </location>
</feature>
<dbReference type="CDD" id="cd13170">
    <property type="entry name" value="RanBD_NUP50"/>
    <property type="match status" value="1"/>
</dbReference>
<dbReference type="GeneID" id="63752752"/>
<feature type="compositionally biased region" description="Low complexity" evidence="8">
    <location>
        <begin position="742"/>
        <end position="756"/>
    </location>
</feature>
<feature type="compositionally biased region" description="Acidic residues" evidence="8">
    <location>
        <begin position="852"/>
        <end position="861"/>
    </location>
</feature>
<dbReference type="RefSeq" id="XP_040693928.1">
    <property type="nucleotide sequence ID" value="XM_040836904.1"/>
</dbReference>
<gene>
    <name evidence="10" type="ORF">ASPWEDRAFT_47121</name>
</gene>
<feature type="compositionally biased region" description="Basic and acidic residues" evidence="8">
    <location>
        <begin position="901"/>
        <end position="911"/>
    </location>
</feature>
<dbReference type="GO" id="GO:0051028">
    <property type="term" value="P:mRNA transport"/>
    <property type="evidence" value="ECO:0007669"/>
    <property type="project" value="UniProtKB-KW"/>
</dbReference>
<feature type="compositionally biased region" description="Low complexity" evidence="8">
    <location>
        <begin position="992"/>
        <end position="1008"/>
    </location>
</feature>
<feature type="region of interest" description="Disordered" evidence="8">
    <location>
        <begin position="632"/>
        <end position="1209"/>
    </location>
</feature>
<dbReference type="GO" id="GO:0005643">
    <property type="term" value="C:nuclear pore"/>
    <property type="evidence" value="ECO:0007669"/>
    <property type="project" value="UniProtKB-SubCell"/>
</dbReference>
<reference evidence="11" key="1">
    <citation type="journal article" date="2017" name="Genome Biol.">
        <title>Comparative genomics reveals high biological diversity and specific adaptations in the industrially and medically important fungal genus Aspergillus.</title>
        <authorList>
            <person name="de Vries R.P."/>
            <person name="Riley R."/>
            <person name="Wiebenga A."/>
            <person name="Aguilar-Osorio G."/>
            <person name="Amillis S."/>
            <person name="Uchima C.A."/>
            <person name="Anderluh G."/>
            <person name="Asadollahi M."/>
            <person name="Askin M."/>
            <person name="Barry K."/>
            <person name="Battaglia E."/>
            <person name="Bayram O."/>
            <person name="Benocci T."/>
            <person name="Braus-Stromeyer S.A."/>
            <person name="Caldana C."/>
            <person name="Canovas D."/>
            <person name="Cerqueira G.C."/>
            <person name="Chen F."/>
            <person name="Chen W."/>
            <person name="Choi C."/>
            <person name="Clum A."/>
            <person name="Dos Santos R.A."/>
            <person name="Damasio A.R."/>
            <person name="Diallinas G."/>
            <person name="Emri T."/>
            <person name="Fekete E."/>
            <person name="Flipphi M."/>
            <person name="Freyberg S."/>
            <person name="Gallo A."/>
            <person name="Gournas C."/>
            <person name="Habgood R."/>
            <person name="Hainaut M."/>
            <person name="Harispe M.L."/>
            <person name="Henrissat B."/>
            <person name="Hilden K.S."/>
            <person name="Hope R."/>
            <person name="Hossain A."/>
            <person name="Karabika E."/>
            <person name="Karaffa L."/>
            <person name="Karanyi Z."/>
            <person name="Krasevec N."/>
            <person name="Kuo A."/>
            <person name="Kusch H."/>
            <person name="LaButti K."/>
            <person name="Lagendijk E.L."/>
            <person name="Lapidus A."/>
            <person name="Levasseur A."/>
            <person name="Lindquist E."/>
            <person name="Lipzen A."/>
            <person name="Logrieco A.F."/>
            <person name="MacCabe A."/>
            <person name="Maekelae M.R."/>
            <person name="Malavazi I."/>
            <person name="Melin P."/>
            <person name="Meyer V."/>
            <person name="Mielnichuk N."/>
            <person name="Miskei M."/>
            <person name="Molnar A.P."/>
            <person name="Mule G."/>
            <person name="Ngan C.Y."/>
            <person name="Orejas M."/>
            <person name="Orosz E."/>
            <person name="Ouedraogo J.P."/>
            <person name="Overkamp K.M."/>
            <person name="Park H.-S."/>
            <person name="Perrone G."/>
            <person name="Piumi F."/>
            <person name="Punt P.J."/>
            <person name="Ram A.F."/>
            <person name="Ramon A."/>
            <person name="Rauscher S."/>
            <person name="Record E."/>
            <person name="Riano-Pachon D.M."/>
            <person name="Robert V."/>
            <person name="Roehrig J."/>
            <person name="Ruller R."/>
            <person name="Salamov A."/>
            <person name="Salih N.S."/>
            <person name="Samson R.A."/>
            <person name="Sandor E."/>
            <person name="Sanguinetti M."/>
            <person name="Schuetze T."/>
            <person name="Sepcic K."/>
            <person name="Shelest E."/>
            <person name="Sherlock G."/>
            <person name="Sophianopoulou V."/>
            <person name="Squina F.M."/>
            <person name="Sun H."/>
            <person name="Susca A."/>
            <person name="Todd R.B."/>
            <person name="Tsang A."/>
            <person name="Unkles S.E."/>
            <person name="van de Wiele N."/>
            <person name="van Rossen-Uffink D."/>
            <person name="Oliveira J.V."/>
            <person name="Vesth T.C."/>
            <person name="Visser J."/>
            <person name="Yu J.-H."/>
            <person name="Zhou M."/>
            <person name="Andersen M.R."/>
            <person name="Archer D.B."/>
            <person name="Baker S.E."/>
            <person name="Benoit I."/>
            <person name="Brakhage A.A."/>
            <person name="Braus G.H."/>
            <person name="Fischer R."/>
            <person name="Frisvad J.C."/>
            <person name="Goldman G.H."/>
            <person name="Houbraken J."/>
            <person name="Oakley B."/>
            <person name="Pocsi I."/>
            <person name="Scazzocchio C."/>
            <person name="Seiboth B."/>
            <person name="vanKuyk P.A."/>
            <person name="Wortman J."/>
            <person name="Dyer P.S."/>
            <person name="Grigoriev I.V."/>
        </authorList>
    </citation>
    <scope>NUCLEOTIDE SEQUENCE [LARGE SCALE GENOMIC DNA]</scope>
    <source>
        <strain evidence="11">DTO 134E9</strain>
    </source>
</reference>
<protein>
    <recommendedName>
        <fullName evidence="9">RanBD1 domain-containing protein</fullName>
    </recommendedName>
</protein>
<evidence type="ECO:0000256" key="2">
    <source>
        <dbReference type="ARBA" id="ARBA00022448"/>
    </source>
</evidence>
<feature type="compositionally biased region" description="Acidic residues" evidence="8">
    <location>
        <begin position="951"/>
        <end position="969"/>
    </location>
</feature>
<feature type="compositionally biased region" description="Low complexity" evidence="8">
    <location>
        <begin position="1173"/>
        <end position="1192"/>
    </location>
</feature>
<feature type="compositionally biased region" description="Basic and acidic residues" evidence="8">
    <location>
        <begin position="359"/>
        <end position="369"/>
    </location>
</feature>
<feature type="compositionally biased region" description="Polar residues" evidence="8">
    <location>
        <begin position="1050"/>
        <end position="1074"/>
    </location>
</feature>
<feature type="compositionally biased region" description="Polar residues" evidence="8">
    <location>
        <begin position="31"/>
        <end position="79"/>
    </location>
</feature>
<dbReference type="InterPro" id="IPR000156">
    <property type="entry name" value="Ran_bind_dom"/>
</dbReference>
<organism evidence="10 11">
    <name type="scientific">Aspergillus wentii DTO 134E9</name>
    <dbReference type="NCBI Taxonomy" id="1073089"/>
    <lineage>
        <taxon>Eukaryota</taxon>
        <taxon>Fungi</taxon>
        <taxon>Dikarya</taxon>
        <taxon>Ascomycota</taxon>
        <taxon>Pezizomycotina</taxon>
        <taxon>Eurotiomycetes</taxon>
        <taxon>Eurotiomycetidae</taxon>
        <taxon>Eurotiales</taxon>
        <taxon>Aspergillaceae</taxon>
        <taxon>Aspergillus</taxon>
        <taxon>Aspergillus subgen. Cremei</taxon>
    </lineage>
</organism>
<keyword evidence="11" id="KW-1185">Reference proteome</keyword>
<evidence type="ECO:0000256" key="3">
    <source>
        <dbReference type="ARBA" id="ARBA00022816"/>
    </source>
</evidence>
<dbReference type="OrthoDB" id="185618at2759"/>
<feature type="compositionally biased region" description="Polar residues" evidence="8">
    <location>
        <begin position="144"/>
        <end position="168"/>
    </location>
</feature>
<dbReference type="SMART" id="SM00160">
    <property type="entry name" value="RanBD"/>
    <property type="match status" value="1"/>
</dbReference>
<dbReference type="Proteomes" id="UP000184383">
    <property type="component" value="Unassembled WGS sequence"/>
</dbReference>
<evidence type="ECO:0000256" key="5">
    <source>
        <dbReference type="ARBA" id="ARBA00023010"/>
    </source>
</evidence>
<dbReference type="PANTHER" id="PTHR38697">
    <property type="entry name" value="NUCLEAR PORE COMPLEX PROTEIN SIMILAR TO S. CEREVISIAE NUP2 (EUROFUNG)"/>
    <property type="match status" value="1"/>
</dbReference>
<dbReference type="Gene3D" id="2.30.29.30">
    <property type="entry name" value="Pleckstrin-homology domain (PH domain)/Phosphotyrosine-binding domain (PTB)"/>
    <property type="match status" value="1"/>
</dbReference>
<keyword evidence="7" id="KW-0539">Nucleus</keyword>
<dbReference type="Pfam" id="PF00638">
    <property type="entry name" value="Ran_BP1"/>
    <property type="match status" value="1"/>
</dbReference>
<evidence type="ECO:0000256" key="8">
    <source>
        <dbReference type="SAM" id="MobiDB-lite"/>
    </source>
</evidence>
<keyword evidence="2" id="KW-0813">Transport</keyword>
<dbReference type="EMBL" id="KV878209">
    <property type="protein sequence ID" value="OJJ40252.1"/>
    <property type="molecule type" value="Genomic_DNA"/>
</dbReference>
<feature type="compositionally biased region" description="Low complexity" evidence="8">
    <location>
        <begin position="173"/>
        <end position="207"/>
    </location>
</feature>
<feature type="compositionally biased region" description="Low complexity" evidence="8">
    <location>
        <begin position="763"/>
        <end position="812"/>
    </location>
</feature>
<feature type="compositionally biased region" description="Low complexity" evidence="8">
    <location>
        <begin position="96"/>
        <end position="115"/>
    </location>
</feature>
<dbReference type="InterPro" id="IPR053074">
    <property type="entry name" value="NPC_Nucleoporin"/>
</dbReference>
<feature type="region of interest" description="Disordered" evidence="8">
    <location>
        <begin position="1"/>
        <end position="575"/>
    </location>
</feature>
<keyword evidence="3" id="KW-0509">mRNA transport</keyword>
<feature type="compositionally biased region" description="Low complexity" evidence="8">
    <location>
        <begin position="385"/>
        <end position="403"/>
    </location>
</feature>
<feature type="compositionally biased region" description="Low complexity" evidence="8">
    <location>
        <begin position="497"/>
        <end position="509"/>
    </location>
</feature>
<comment type="subcellular location">
    <subcellularLocation>
        <location evidence="1">Nucleus</location>
        <location evidence="1">Nuclear pore complex</location>
    </subcellularLocation>
</comment>
<feature type="compositionally biased region" description="Polar residues" evidence="8">
    <location>
        <begin position="374"/>
        <end position="384"/>
    </location>
</feature>
<dbReference type="STRING" id="1073089.A0A1L9RZB4"/>
<dbReference type="VEuPathDB" id="FungiDB:ASPWEDRAFT_47121"/>
<feature type="compositionally biased region" description="Gly residues" evidence="8">
    <location>
        <begin position="85"/>
        <end position="95"/>
    </location>
</feature>
<keyword evidence="4" id="KW-0653">Protein transport</keyword>
<feature type="compositionally biased region" description="Polar residues" evidence="8">
    <location>
        <begin position="208"/>
        <end position="235"/>
    </location>
</feature>
<dbReference type="SUPFAM" id="SSF50729">
    <property type="entry name" value="PH domain-like"/>
    <property type="match status" value="1"/>
</dbReference>
<dbReference type="InterPro" id="IPR015007">
    <property type="entry name" value="NUP2/50/61"/>
</dbReference>
<feature type="compositionally biased region" description="Polar residues" evidence="8">
    <location>
        <begin position="524"/>
        <end position="536"/>
    </location>
</feature>
<feature type="compositionally biased region" description="Polar residues" evidence="8">
    <location>
        <begin position="679"/>
        <end position="699"/>
    </location>
</feature>
<feature type="compositionally biased region" description="Basic and acidic residues" evidence="8">
    <location>
        <begin position="862"/>
        <end position="881"/>
    </location>
</feature>
<evidence type="ECO:0000259" key="9">
    <source>
        <dbReference type="PROSITE" id="PS50196"/>
    </source>
</evidence>
<evidence type="ECO:0000256" key="7">
    <source>
        <dbReference type="ARBA" id="ARBA00023242"/>
    </source>
</evidence>
<evidence type="ECO:0000313" key="11">
    <source>
        <dbReference type="Proteomes" id="UP000184383"/>
    </source>
</evidence>
<feature type="compositionally biased region" description="Basic and acidic residues" evidence="8">
    <location>
        <begin position="1"/>
        <end position="10"/>
    </location>
</feature>
<dbReference type="GO" id="GO:0015031">
    <property type="term" value="P:protein transport"/>
    <property type="evidence" value="ECO:0007669"/>
    <property type="project" value="UniProtKB-KW"/>
</dbReference>
<name>A0A1L9RZB4_ASPWE</name>
<feature type="compositionally biased region" description="Polar residues" evidence="8">
    <location>
        <begin position="337"/>
        <end position="348"/>
    </location>
</feature>
<evidence type="ECO:0000313" key="10">
    <source>
        <dbReference type="EMBL" id="OJJ40252.1"/>
    </source>
</evidence>
<dbReference type="PANTHER" id="PTHR38697:SF1">
    <property type="entry name" value="NUCLEAR PORE COMPLEX PROTEIN SIMILAR TO S. CEREVISIAE NUP2 (EUROFUNG)"/>
    <property type="match status" value="1"/>
</dbReference>
<feature type="compositionally biased region" description="Polar residues" evidence="8">
    <location>
        <begin position="1117"/>
        <end position="1137"/>
    </location>
</feature>
<feature type="compositionally biased region" description="Low complexity" evidence="8">
    <location>
        <begin position="300"/>
        <end position="323"/>
    </location>
</feature>
<dbReference type="Pfam" id="PF08911">
    <property type="entry name" value="NUP50"/>
    <property type="match status" value="1"/>
</dbReference>
<keyword evidence="6" id="KW-0906">Nuclear pore complex</keyword>
<feature type="compositionally biased region" description="Basic and acidic residues" evidence="8">
    <location>
        <begin position="725"/>
        <end position="734"/>
    </location>
</feature>
<keyword evidence="5" id="KW-0811">Translocation</keyword>